<organism evidence="1 2">
    <name type="scientific">Lentinus brumalis</name>
    <dbReference type="NCBI Taxonomy" id="2498619"/>
    <lineage>
        <taxon>Eukaryota</taxon>
        <taxon>Fungi</taxon>
        <taxon>Dikarya</taxon>
        <taxon>Basidiomycota</taxon>
        <taxon>Agaricomycotina</taxon>
        <taxon>Agaricomycetes</taxon>
        <taxon>Polyporales</taxon>
        <taxon>Polyporaceae</taxon>
        <taxon>Lentinus</taxon>
    </lineage>
</organism>
<evidence type="ECO:0000313" key="1">
    <source>
        <dbReference type="EMBL" id="RDX53331.1"/>
    </source>
</evidence>
<dbReference type="AlphaFoldDB" id="A0A371DLC3"/>
<keyword evidence="2" id="KW-1185">Reference proteome</keyword>
<evidence type="ECO:0000313" key="2">
    <source>
        <dbReference type="Proteomes" id="UP000256964"/>
    </source>
</evidence>
<gene>
    <name evidence="1" type="ORF">OH76DRAFT_1399227</name>
</gene>
<accession>A0A371DLC3</accession>
<reference evidence="1 2" key="1">
    <citation type="journal article" date="2018" name="Biotechnol. Biofuels">
        <title>Integrative visual omics of the white-rot fungus Polyporus brumalis exposes the biotechnological potential of its oxidative enzymes for delignifying raw plant biomass.</title>
        <authorList>
            <person name="Miyauchi S."/>
            <person name="Rancon A."/>
            <person name="Drula E."/>
            <person name="Hage H."/>
            <person name="Chaduli D."/>
            <person name="Favel A."/>
            <person name="Grisel S."/>
            <person name="Henrissat B."/>
            <person name="Herpoel-Gimbert I."/>
            <person name="Ruiz-Duenas F.J."/>
            <person name="Chevret D."/>
            <person name="Hainaut M."/>
            <person name="Lin J."/>
            <person name="Wang M."/>
            <person name="Pangilinan J."/>
            <person name="Lipzen A."/>
            <person name="Lesage-Meessen L."/>
            <person name="Navarro D."/>
            <person name="Riley R."/>
            <person name="Grigoriev I.V."/>
            <person name="Zhou S."/>
            <person name="Raouche S."/>
            <person name="Rosso M.N."/>
        </authorList>
    </citation>
    <scope>NUCLEOTIDE SEQUENCE [LARGE SCALE GENOMIC DNA]</scope>
    <source>
        <strain evidence="1 2">BRFM 1820</strain>
    </source>
</reference>
<protein>
    <submittedName>
        <fullName evidence="1">Uncharacterized protein</fullName>
    </submittedName>
</protein>
<dbReference type="Proteomes" id="UP000256964">
    <property type="component" value="Unassembled WGS sequence"/>
</dbReference>
<proteinExistence type="predicted"/>
<sequence length="76" mass="8116">MPACRCGFGPGALCIVQGLSAPEKQPVRVQSVQVLSGRGLKPRLLDDRALVATPCWGFEEEHASRRLGRGKAQSAT</sequence>
<dbReference type="EMBL" id="KZ857387">
    <property type="protein sequence ID" value="RDX53331.1"/>
    <property type="molecule type" value="Genomic_DNA"/>
</dbReference>
<name>A0A371DLC3_9APHY</name>